<dbReference type="SUPFAM" id="SSF52540">
    <property type="entry name" value="P-loop containing nucleoside triphosphate hydrolases"/>
    <property type="match status" value="1"/>
</dbReference>
<dbReference type="InterPro" id="IPR013083">
    <property type="entry name" value="Znf_RING/FYVE/PHD"/>
</dbReference>
<dbReference type="CDD" id="cd18793">
    <property type="entry name" value="SF2_C_SNF"/>
    <property type="match status" value="1"/>
</dbReference>
<evidence type="ECO:0000259" key="3">
    <source>
        <dbReference type="PROSITE" id="PS50089"/>
    </source>
</evidence>
<dbReference type="InterPro" id="IPR001841">
    <property type="entry name" value="Znf_RING"/>
</dbReference>
<dbReference type="InterPro" id="IPR049730">
    <property type="entry name" value="SNF2/RAD54-like_C"/>
</dbReference>
<dbReference type="Pfam" id="PF13923">
    <property type="entry name" value="zf-C3HC4_2"/>
    <property type="match status" value="1"/>
</dbReference>
<reference evidence="6" key="1">
    <citation type="journal article" date="2018" name="Nat. Microbiol.">
        <title>Leveraging single-cell genomics to expand the fungal tree of life.</title>
        <authorList>
            <person name="Ahrendt S.R."/>
            <person name="Quandt C.A."/>
            <person name="Ciobanu D."/>
            <person name="Clum A."/>
            <person name="Salamov A."/>
            <person name="Andreopoulos B."/>
            <person name="Cheng J.F."/>
            <person name="Woyke T."/>
            <person name="Pelin A."/>
            <person name="Henrissat B."/>
            <person name="Reynolds N.K."/>
            <person name="Benny G.L."/>
            <person name="Smith M.E."/>
            <person name="James T.Y."/>
            <person name="Grigoriev I.V."/>
        </authorList>
    </citation>
    <scope>NUCLEOTIDE SEQUENCE [LARGE SCALE GENOMIC DNA]</scope>
</reference>
<evidence type="ECO:0000256" key="2">
    <source>
        <dbReference type="PROSITE-ProRule" id="PRU00175"/>
    </source>
</evidence>
<dbReference type="AlphaFoldDB" id="A0A4V1IXZ4"/>
<dbReference type="GO" id="GO:0006974">
    <property type="term" value="P:DNA damage response"/>
    <property type="evidence" value="ECO:0007669"/>
    <property type="project" value="TreeGrafter"/>
</dbReference>
<dbReference type="GO" id="GO:0005634">
    <property type="term" value="C:nucleus"/>
    <property type="evidence" value="ECO:0007669"/>
    <property type="project" value="TreeGrafter"/>
</dbReference>
<feature type="domain" description="Helicase C-terminal" evidence="4">
    <location>
        <begin position="76"/>
        <end position="203"/>
    </location>
</feature>
<dbReference type="PROSITE" id="PS50089">
    <property type="entry name" value="ZF_RING_2"/>
    <property type="match status" value="1"/>
</dbReference>
<sequence>CAICLDKDLSSVRMTPCAHVFCNDCFFRWTRQHRHCPICRRSLPNPEGVSLISLTSKGRPKGRVNESNRSLGHIPIYKREFGRGRDKVVIFTQFPRILDLFIPIFQDHGITFVSFSGRHRGAAVSRFSEDPTIQVFLLAGNAQSSGVTLVGAQHLILYEPIVNPSVELQIINRIHRIGQTRETHVYTYLTRGTVEERMMRIRG</sequence>
<dbReference type="Pfam" id="PF00271">
    <property type="entry name" value="Helicase_C"/>
    <property type="match status" value="1"/>
</dbReference>
<feature type="non-terminal residue" evidence="5">
    <location>
        <position position="1"/>
    </location>
</feature>
<keyword evidence="2" id="KW-0862">Zinc</keyword>
<gene>
    <name evidence="5" type="ORF">BJ684DRAFT_3465</name>
</gene>
<organism evidence="5 6">
    <name type="scientific">Piptocephalis cylindrospora</name>
    <dbReference type="NCBI Taxonomy" id="1907219"/>
    <lineage>
        <taxon>Eukaryota</taxon>
        <taxon>Fungi</taxon>
        <taxon>Fungi incertae sedis</taxon>
        <taxon>Zoopagomycota</taxon>
        <taxon>Zoopagomycotina</taxon>
        <taxon>Zoopagomycetes</taxon>
        <taxon>Zoopagales</taxon>
        <taxon>Piptocephalidaceae</taxon>
        <taxon>Piptocephalis</taxon>
    </lineage>
</organism>
<dbReference type="GO" id="GO:0016787">
    <property type="term" value="F:hydrolase activity"/>
    <property type="evidence" value="ECO:0007669"/>
    <property type="project" value="UniProtKB-KW"/>
</dbReference>
<dbReference type="SMART" id="SM00490">
    <property type="entry name" value="HELICc"/>
    <property type="match status" value="1"/>
</dbReference>
<proteinExistence type="predicted"/>
<dbReference type="PANTHER" id="PTHR45865">
    <property type="entry name" value="E3 UBIQUITIN-PROTEIN LIGASE SHPRH FAMILY MEMBER"/>
    <property type="match status" value="1"/>
</dbReference>
<dbReference type="GO" id="GO:0061630">
    <property type="term" value="F:ubiquitin protein ligase activity"/>
    <property type="evidence" value="ECO:0007669"/>
    <property type="project" value="TreeGrafter"/>
</dbReference>
<evidence type="ECO:0000313" key="6">
    <source>
        <dbReference type="Proteomes" id="UP000267251"/>
    </source>
</evidence>
<dbReference type="Gene3D" id="3.40.50.300">
    <property type="entry name" value="P-loop containing nucleotide triphosphate hydrolases"/>
    <property type="match status" value="1"/>
</dbReference>
<keyword evidence="2" id="KW-0479">Metal-binding</keyword>
<dbReference type="SUPFAM" id="SSF57850">
    <property type="entry name" value="RING/U-box"/>
    <property type="match status" value="1"/>
</dbReference>
<keyword evidence="2" id="KW-0863">Zinc-finger</keyword>
<dbReference type="InterPro" id="IPR027417">
    <property type="entry name" value="P-loop_NTPase"/>
</dbReference>
<dbReference type="SMART" id="SM00184">
    <property type="entry name" value="RING"/>
    <property type="match status" value="1"/>
</dbReference>
<evidence type="ECO:0000259" key="4">
    <source>
        <dbReference type="PROSITE" id="PS51194"/>
    </source>
</evidence>
<dbReference type="InterPro" id="IPR001650">
    <property type="entry name" value="Helicase_C-like"/>
</dbReference>
<dbReference type="PROSITE" id="PS51194">
    <property type="entry name" value="HELICASE_CTER"/>
    <property type="match status" value="1"/>
</dbReference>
<keyword evidence="1 5" id="KW-0378">Hydrolase</keyword>
<dbReference type="Gene3D" id="3.30.40.10">
    <property type="entry name" value="Zinc/RING finger domain, C3HC4 (zinc finger)"/>
    <property type="match status" value="1"/>
</dbReference>
<feature type="non-terminal residue" evidence="5">
    <location>
        <position position="203"/>
    </location>
</feature>
<dbReference type="GO" id="GO:0000209">
    <property type="term" value="P:protein polyubiquitination"/>
    <property type="evidence" value="ECO:0007669"/>
    <property type="project" value="TreeGrafter"/>
</dbReference>
<feature type="domain" description="RING-type" evidence="3">
    <location>
        <begin position="1"/>
        <end position="40"/>
    </location>
</feature>
<keyword evidence="6" id="KW-1185">Reference proteome</keyword>
<name>A0A4V1IXZ4_9FUNG</name>
<accession>A0A4V1IXZ4</accession>
<protein>
    <submittedName>
        <fullName evidence="5">P-loop containing nucleoside triphosphate hydrolase protein</fullName>
    </submittedName>
</protein>
<dbReference type="EMBL" id="KZ988210">
    <property type="protein sequence ID" value="RKP12769.1"/>
    <property type="molecule type" value="Genomic_DNA"/>
</dbReference>
<dbReference type="InterPro" id="IPR052583">
    <property type="entry name" value="ATP-helicase/E3_Ub-Ligase"/>
</dbReference>
<dbReference type="OrthoDB" id="448448at2759"/>
<evidence type="ECO:0000256" key="1">
    <source>
        <dbReference type="ARBA" id="ARBA00022801"/>
    </source>
</evidence>
<dbReference type="Proteomes" id="UP000267251">
    <property type="component" value="Unassembled WGS sequence"/>
</dbReference>
<dbReference type="GO" id="GO:0008270">
    <property type="term" value="F:zinc ion binding"/>
    <property type="evidence" value="ECO:0007669"/>
    <property type="project" value="UniProtKB-KW"/>
</dbReference>
<dbReference type="PANTHER" id="PTHR45865:SF1">
    <property type="entry name" value="E3 UBIQUITIN-PROTEIN LIGASE SHPRH"/>
    <property type="match status" value="1"/>
</dbReference>
<evidence type="ECO:0000313" key="5">
    <source>
        <dbReference type="EMBL" id="RKP12769.1"/>
    </source>
</evidence>